<sequence>MTDPLRRLKDPVINEDGSLHVRTVLTPTSLKTRGLVYKGSNKVVPVIFIPGTMGTNLRVRRDVALPSGYPLRPGEPAWRPPNSDSAALLYAADWKKRSPKMRQLILHPDYVEVDDSGDLDIGSCYLEKSVMRERGWGEIFNGSYGTLLFELQSHLEMTFQFDALNKRHIRSRWKEVMQAMEGDTLKRWGARSVAPLTESELEKYAEYQYPIYACGYNWLRSCGESAIRLEKRIDDIIKWWNARKHECNKVILVTHSMGGLVARACAKRIPDKILGVIHGVMPALGAPLAYRRLACGTECDSPVNGKLDNFKAGKFADIAGRRPEDTTPVMAVSAGALELLPNQLHPTPWLHVSVMQKQPSGGRRTAANDCLHLPNESQPNPYDLYRDMSSWYRLINPGLADPAKLYKKEGEAAKKINEAISAAEKFHHWLSDYYHPTSFAYYGADKNHPSYGQIRWVAQASGADASVPVTAANIRSAKCLNHGPDGSRKVEVEGRMVLTFSVEQQESTGDDTVPDQSGAGPKGKVKALFATHGYRHQESYKHRDSILLTCYCIVKAVQELGKNG</sequence>
<dbReference type="Pfam" id="PF07819">
    <property type="entry name" value="PGAP1"/>
    <property type="match status" value="1"/>
</dbReference>
<dbReference type="InterPro" id="IPR029058">
    <property type="entry name" value="AB_hydrolase_fold"/>
</dbReference>
<evidence type="ECO:0000259" key="2">
    <source>
        <dbReference type="Pfam" id="PF07819"/>
    </source>
</evidence>
<feature type="region of interest" description="Disordered" evidence="1">
    <location>
        <begin position="503"/>
        <end position="522"/>
    </location>
</feature>
<evidence type="ECO:0000313" key="4">
    <source>
        <dbReference type="Proteomes" id="UP001205560"/>
    </source>
</evidence>
<dbReference type="Gene3D" id="3.40.50.1820">
    <property type="entry name" value="alpha/beta hydrolase"/>
    <property type="match status" value="1"/>
</dbReference>
<name>A0ABT2A5U1_9BURK</name>
<gene>
    <name evidence="3" type="ORF">NX782_10025</name>
</gene>
<reference evidence="3 4" key="1">
    <citation type="submission" date="2022-08" db="EMBL/GenBank/DDBJ databases">
        <title>Reclassification of Massilia species as members of the genera Telluria, Duganella, Pseudoduganella, Mokoshia gen. nov. and Zemynaea gen. nov. using orthogonal and non-orthogonal genome-based approaches.</title>
        <authorList>
            <person name="Bowman J.P."/>
        </authorList>
    </citation>
    <scope>NUCLEOTIDE SEQUENCE [LARGE SCALE GENOMIC DNA]</scope>
    <source>
        <strain evidence="3 4">LMG 28164</strain>
    </source>
</reference>
<protein>
    <submittedName>
        <fullName evidence="3">Alpha/beta hydrolase</fullName>
    </submittedName>
</protein>
<accession>A0ABT2A5U1</accession>
<dbReference type="Proteomes" id="UP001205560">
    <property type="component" value="Unassembled WGS sequence"/>
</dbReference>
<proteinExistence type="predicted"/>
<organism evidence="3 4">
    <name type="scientific">Massilia norwichensis</name>
    <dbReference type="NCBI Taxonomy" id="1442366"/>
    <lineage>
        <taxon>Bacteria</taxon>
        <taxon>Pseudomonadati</taxon>
        <taxon>Pseudomonadota</taxon>
        <taxon>Betaproteobacteria</taxon>
        <taxon>Burkholderiales</taxon>
        <taxon>Oxalobacteraceae</taxon>
        <taxon>Telluria group</taxon>
        <taxon>Massilia</taxon>
    </lineage>
</organism>
<keyword evidence="3" id="KW-0378">Hydrolase</keyword>
<dbReference type="RefSeq" id="WP_258845303.1">
    <property type="nucleotide sequence ID" value="NZ_JANUGX010000009.1"/>
</dbReference>
<dbReference type="EMBL" id="JANUGX010000009">
    <property type="protein sequence ID" value="MCS0589544.1"/>
    <property type="molecule type" value="Genomic_DNA"/>
</dbReference>
<dbReference type="SUPFAM" id="SSF53474">
    <property type="entry name" value="alpha/beta-Hydrolases"/>
    <property type="match status" value="2"/>
</dbReference>
<feature type="domain" description="GPI inositol-deacylase PGAP1-like alpha/beta" evidence="2">
    <location>
        <begin position="229"/>
        <end position="290"/>
    </location>
</feature>
<keyword evidence="4" id="KW-1185">Reference proteome</keyword>
<dbReference type="InterPro" id="IPR012908">
    <property type="entry name" value="PGAP1-ab_dom-like"/>
</dbReference>
<evidence type="ECO:0000313" key="3">
    <source>
        <dbReference type="EMBL" id="MCS0589544.1"/>
    </source>
</evidence>
<comment type="caution">
    <text evidence="3">The sequence shown here is derived from an EMBL/GenBank/DDBJ whole genome shotgun (WGS) entry which is preliminary data.</text>
</comment>
<dbReference type="GO" id="GO:0016787">
    <property type="term" value="F:hydrolase activity"/>
    <property type="evidence" value="ECO:0007669"/>
    <property type="project" value="UniProtKB-KW"/>
</dbReference>
<evidence type="ECO:0000256" key="1">
    <source>
        <dbReference type="SAM" id="MobiDB-lite"/>
    </source>
</evidence>